<evidence type="ECO:0000313" key="9">
    <source>
        <dbReference type="EMBL" id="MBQ0929436.1"/>
    </source>
</evidence>
<dbReference type="PANTHER" id="PTHR35008">
    <property type="entry name" value="BLL4482 PROTEIN-RELATED"/>
    <property type="match status" value="1"/>
</dbReference>
<keyword evidence="1" id="KW-0813">Transport</keyword>
<dbReference type="GO" id="GO:0005506">
    <property type="term" value="F:iron ion binding"/>
    <property type="evidence" value="ECO:0007669"/>
    <property type="project" value="InterPro"/>
</dbReference>
<keyword evidence="2 6" id="KW-0349">Heme</keyword>
<feature type="chain" id="PRO_5036738102" evidence="7">
    <location>
        <begin position="20"/>
        <end position="145"/>
    </location>
</feature>
<evidence type="ECO:0000313" key="10">
    <source>
        <dbReference type="Proteomes" id="UP000676246"/>
    </source>
</evidence>
<keyword evidence="7" id="KW-0732">Signal</keyword>
<evidence type="ECO:0000256" key="2">
    <source>
        <dbReference type="ARBA" id="ARBA00022617"/>
    </source>
</evidence>
<keyword evidence="4" id="KW-0249">Electron transport</keyword>
<dbReference type="EMBL" id="JAGQDD010000001">
    <property type="protein sequence ID" value="MBQ0929436.1"/>
    <property type="molecule type" value="Genomic_DNA"/>
</dbReference>
<dbReference type="PRINTS" id="PR00605">
    <property type="entry name" value="CYTCHROMECIC"/>
</dbReference>
<gene>
    <name evidence="9" type="ORF">KAK03_02990</name>
</gene>
<proteinExistence type="predicted"/>
<feature type="domain" description="Cytochrome c" evidence="8">
    <location>
        <begin position="18"/>
        <end position="110"/>
    </location>
</feature>
<dbReference type="InterPro" id="IPR008168">
    <property type="entry name" value="Cyt_C_IC"/>
</dbReference>
<reference evidence="9 10" key="1">
    <citation type="submission" date="2021-04" db="EMBL/GenBank/DDBJ databases">
        <title>The genome sequence of Ideonella sp. 3Y2.</title>
        <authorList>
            <person name="Liu Y."/>
        </authorList>
    </citation>
    <scope>NUCLEOTIDE SEQUENCE [LARGE SCALE GENOMIC DNA]</scope>
    <source>
        <strain evidence="9 10">3Y2</strain>
    </source>
</reference>
<dbReference type="GO" id="GO:0020037">
    <property type="term" value="F:heme binding"/>
    <property type="evidence" value="ECO:0007669"/>
    <property type="project" value="InterPro"/>
</dbReference>
<keyword evidence="10" id="KW-1185">Reference proteome</keyword>
<evidence type="ECO:0000259" key="8">
    <source>
        <dbReference type="PROSITE" id="PS51007"/>
    </source>
</evidence>
<sequence length="145" mass="14974">MILRAWLSAALLAPTLALAAEDGAKLFERHCAACHQADASGTVGLAPPLKGEHWTRLGADRSYLPTVLVHGLSGPIQVGALRFVGSMPAFGAQLPDEELVLIANHLRGLQGAADAAPLTAADFTAARAAAGSPPATRLKRQSLLP</sequence>
<dbReference type="InterPro" id="IPR036909">
    <property type="entry name" value="Cyt_c-like_dom_sf"/>
</dbReference>
<dbReference type="Gene3D" id="1.10.760.10">
    <property type="entry name" value="Cytochrome c-like domain"/>
    <property type="match status" value="1"/>
</dbReference>
<dbReference type="SUPFAM" id="SSF46626">
    <property type="entry name" value="Cytochrome c"/>
    <property type="match status" value="1"/>
</dbReference>
<dbReference type="RefSeq" id="WP_210851679.1">
    <property type="nucleotide sequence ID" value="NZ_JAGQDD010000001.1"/>
</dbReference>
<comment type="caution">
    <text evidence="9">The sequence shown here is derived from an EMBL/GenBank/DDBJ whole genome shotgun (WGS) entry which is preliminary data.</text>
</comment>
<dbReference type="Pfam" id="PF13442">
    <property type="entry name" value="Cytochrome_CBB3"/>
    <property type="match status" value="1"/>
</dbReference>
<feature type="signal peptide" evidence="7">
    <location>
        <begin position="1"/>
        <end position="19"/>
    </location>
</feature>
<dbReference type="PROSITE" id="PS51007">
    <property type="entry name" value="CYTC"/>
    <property type="match status" value="1"/>
</dbReference>
<dbReference type="InterPro" id="IPR009056">
    <property type="entry name" value="Cyt_c-like_dom"/>
</dbReference>
<dbReference type="AlphaFoldDB" id="A0A940Y672"/>
<evidence type="ECO:0000256" key="5">
    <source>
        <dbReference type="ARBA" id="ARBA00023004"/>
    </source>
</evidence>
<dbReference type="PANTHER" id="PTHR35008:SF4">
    <property type="entry name" value="BLL4482 PROTEIN"/>
    <property type="match status" value="1"/>
</dbReference>
<evidence type="ECO:0000256" key="1">
    <source>
        <dbReference type="ARBA" id="ARBA00022448"/>
    </source>
</evidence>
<evidence type="ECO:0000256" key="4">
    <source>
        <dbReference type="ARBA" id="ARBA00022982"/>
    </source>
</evidence>
<dbReference type="InterPro" id="IPR051459">
    <property type="entry name" value="Cytochrome_c-type_DH"/>
</dbReference>
<evidence type="ECO:0000256" key="7">
    <source>
        <dbReference type="SAM" id="SignalP"/>
    </source>
</evidence>
<dbReference type="Proteomes" id="UP000676246">
    <property type="component" value="Unassembled WGS sequence"/>
</dbReference>
<protein>
    <submittedName>
        <fullName evidence="9">Cytochrome c</fullName>
    </submittedName>
</protein>
<accession>A0A940Y672</accession>
<evidence type="ECO:0000256" key="3">
    <source>
        <dbReference type="ARBA" id="ARBA00022723"/>
    </source>
</evidence>
<dbReference type="GO" id="GO:0009055">
    <property type="term" value="F:electron transfer activity"/>
    <property type="evidence" value="ECO:0007669"/>
    <property type="project" value="InterPro"/>
</dbReference>
<organism evidence="9 10">
    <name type="scientific">Ideonella alba</name>
    <dbReference type="NCBI Taxonomy" id="2824118"/>
    <lineage>
        <taxon>Bacteria</taxon>
        <taxon>Pseudomonadati</taxon>
        <taxon>Pseudomonadota</taxon>
        <taxon>Betaproteobacteria</taxon>
        <taxon>Burkholderiales</taxon>
        <taxon>Sphaerotilaceae</taxon>
        <taxon>Ideonella</taxon>
    </lineage>
</organism>
<name>A0A940Y672_9BURK</name>
<evidence type="ECO:0000256" key="6">
    <source>
        <dbReference type="PROSITE-ProRule" id="PRU00433"/>
    </source>
</evidence>
<keyword evidence="5 6" id="KW-0408">Iron</keyword>
<keyword evidence="3 6" id="KW-0479">Metal-binding</keyword>